<protein>
    <submittedName>
        <fullName evidence="1">Uncharacterized protein</fullName>
    </submittedName>
</protein>
<sequence>MANFQQLVNVAKNCPGYTPRQNQFTSMTSGSECDSCDNCKNYVSNECQANLFDSVLAGLDER</sequence>
<organism evidence="1 2">
    <name type="scientific">Clostridium aestuarii</name>
    <dbReference type="NCBI Taxonomy" id="338193"/>
    <lineage>
        <taxon>Bacteria</taxon>
        <taxon>Bacillati</taxon>
        <taxon>Bacillota</taxon>
        <taxon>Clostridia</taxon>
        <taxon>Eubacteriales</taxon>
        <taxon>Clostridiaceae</taxon>
        <taxon>Clostridium</taxon>
    </lineage>
</organism>
<dbReference type="Proteomes" id="UP001078443">
    <property type="component" value="Unassembled WGS sequence"/>
</dbReference>
<gene>
    <name evidence="1" type="ORF">OW763_16550</name>
</gene>
<reference evidence="1" key="1">
    <citation type="submission" date="2022-12" db="EMBL/GenBank/DDBJ databases">
        <authorList>
            <person name="Wang J."/>
        </authorList>
    </citation>
    <scope>NUCLEOTIDE SEQUENCE</scope>
    <source>
        <strain evidence="1">HY-45-18</strain>
    </source>
</reference>
<keyword evidence="2" id="KW-1185">Reference proteome</keyword>
<proteinExistence type="predicted"/>
<comment type="caution">
    <text evidence="1">The sequence shown here is derived from an EMBL/GenBank/DDBJ whole genome shotgun (WGS) entry which is preliminary data.</text>
</comment>
<dbReference type="RefSeq" id="WP_268042684.1">
    <property type="nucleotide sequence ID" value="NZ_JAPQER010000017.1"/>
</dbReference>
<dbReference type="EMBL" id="JAPQER010000017">
    <property type="protein sequence ID" value="MCY6485920.1"/>
    <property type="molecule type" value="Genomic_DNA"/>
</dbReference>
<name>A0ABT4D6V4_9CLOT</name>
<accession>A0ABT4D6V4</accession>
<evidence type="ECO:0000313" key="1">
    <source>
        <dbReference type="EMBL" id="MCY6485920.1"/>
    </source>
</evidence>
<evidence type="ECO:0000313" key="2">
    <source>
        <dbReference type="Proteomes" id="UP001078443"/>
    </source>
</evidence>